<name>A0A2U2EKV4_9FIRM</name>
<gene>
    <name evidence="1" type="ORF">LD38_00320</name>
</gene>
<proteinExistence type="predicted"/>
<dbReference type="AlphaFoldDB" id="A0A2U2EKV4"/>
<comment type="caution">
    <text evidence="1">The sequence shown here is derived from an EMBL/GenBank/DDBJ whole genome shotgun (WGS) entry which is preliminary data.</text>
</comment>
<organism evidence="1 2">
    <name type="scientific">Agathobacter rectalis</name>
    <dbReference type="NCBI Taxonomy" id="39491"/>
    <lineage>
        <taxon>Bacteria</taxon>
        <taxon>Bacillati</taxon>
        <taxon>Bacillota</taxon>
        <taxon>Clostridia</taxon>
        <taxon>Lachnospirales</taxon>
        <taxon>Lachnospiraceae</taxon>
        <taxon>Agathobacter</taxon>
    </lineage>
</organism>
<evidence type="ECO:0000313" key="1">
    <source>
        <dbReference type="EMBL" id="PWE85097.1"/>
    </source>
</evidence>
<protein>
    <submittedName>
        <fullName evidence="1">Uncharacterized protein</fullName>
    </submittedName>
</protein>
<dbReference type="Proteomes" id="UP000245905">
    <property type="component" value="Unassembled WGS sequence"/>
</dbReference>
<evidence type="ECO:0000313" key="2">
    <source>
        <dbReference type="Proteomes" id="UP000245905"/>
    </source>
</evidence>
<dbReference type="RefSeq" id="WP_109256937.1">
    <property type="nucleotide sequence ID" value="NZ_JRFS01000001.1"/>
</dbReference>
<dbReference type="EMBL" id="JRFS01000001">
    <property type="protein sequence ID" value="PWE85097.1"/>
    <property type="molecule type" value="Genomic_DNA"/>
</dbReference>
<sequence>MYEVSAAYKKAMKEPVHRFLIGGSISNTPFSDRNILNGSFSITNQCSDDSEMKIGQVYVGELNATFVNLNVERYSLQNKLIKPTFSRKTVDGFETIPLGIFKVSEASWTNSGIVIKAYDNMAELDKGCDVNSANGTPYELALLACKSCKLELGTTKEEFKKFANGIENLSMVAENDIETWRDFISWVAQTCACFVTADRFGKIVFRAYGDTVVDTIDSKHRFTGASFSDFETRYTGLSCVNIGDKTTSYYGMEVDDALTYNLGSNPFLQYGVDDAKEEMRRAILHSLQNICYVPFKASMIGDPVYDLGDVLSMSEGIADGSKLYCITKYTFNYNGKYEVQGVGKNPAIANAKSKTDKNIAGLMNQDDENLIHFTVFTNTGPVVVEDKSNQSVFSMRFIATKTTHVALDMEILLNVETTEEGEEYQWVEHDAVAKVHYYIDGAEIDLRKPIETWQDGQHILTLRYDLQAVDAAIHTWDVWIEMQGGSATIDTYGIHAVAMGQGLAAESDWDGTITASDEVDRYTFSLVRDFTDSANTTLNTPARAVPGDILARFDFTNMFGRIADNNQSYDNMTTFTPYVNASRVTTDADYNNTTGWQGTGEIKKGTNKTLTTTDVYGVTSAETASQNAVFYASFDSGSTWVGWTSEGWVENVTMIKKEIEAVPESAWKQYDKVRFRVLLEGGATLYALHLYGGTLHD</sequence>
<reference evidence="1 2" key="1">
    <citation type="submission" date="2014-09" db="EMBL/GenBank/DDBJ databases">
        <title>Butyrate-producing bacteria isolated from human gut.</title>
        <authorList>
            <person name="Zhang Q."/>
            <person name="Zhao L."/>
        </authorList>
    </citation>
    <scope>NUCLEOTIDE SEQUENCE [LARGE SCALE GENOMIC DNA]</scope>
    <source>
        <strain evidence="1 2">R22</strain>
    </source>
</reference>
<accession>A0A2U2EKV4</accession>